<dbReference type="GO" id="GO:0006096">
    <property type="term" value="P:glycolytic process"/>
    <property type="evidence" value="ECO:0007669"/>
    <property type="project" value="UniProtKB-UniRule"/>
</dbReference>
<evidence type="ECO:0000259" key="9">
    <source>
        <dbReference type="SMART" id="SM01193"/>
    </source>
</evidence>
<keyword evidence="7" id="KW-0479">Metal-binding</keyword>
<dbReference type="InterPro" id="IPR036849">
    <property type="entry name" value="Enolase-like_C_sf"/>
</dbReference>
<dbReference type="SMART" id="SM01192">
    <property type="entry name" value="Enolase_C"/>
    <property type="match status" value="1"/>
</dbReference>
<comment type="catalytic activity">
    <reaction evidence="6">
        <text>(2R)-2-phosphoglycerate = phosphoenolpyruvate + H2O</text>
        <dbReference type="Rhea" id="RHEA:10164"/>
        <dbReference type="ChEBI" id="CHEBI:15377"/>
        <dbReference type="ChEBI" id="CHEBI:58289"/>
        <dbReference type="ChEBI" id="CHEBI:58702"/>
        <dbReference type="EC" id="4.2.1.11"/>
    </reaction>
</comment>
<dbReference type="SMART" id="SM01193">
    <property type="entry name" value="Enolase_N"/>
    <property type="match status" value="1"/>
</dbReference>
<dbReference type="CDD" id="cd03313">
    <property type="entry name" value="enolase"/>
    <property type="match status" value="1"/>
</dbReference>
<dbReference type="GO" id="GO:0004634">
    <property type="term" value="F:phosphopyruvate hydratase activity"/>
    <property type="evidence" value="ECO:0007669"/>
    <property type="project" value="UniProtKB-UniRule"/>
</dbReference>
<dbReference type="InterPro" id="IPR029017">
    <property type="entry name" value="Enolase-like_N"/>
</dbReference>
<feature type="domain" description="Enolase N-terminal" evidence="9">
    <location>
        <begin position="7"/>
        <end position="134"/>
    </location>
</feature>
<evidence type="ECO:0000313" key="11">
    <source>
        <dbReference type="Proteomes" id="UP000774699"/>
    </source>
</evidence>
<feature type="binding site" evidence="6">
    <location>
        <position position="394"/>
    </location>
    <ligand>
        <name>(2R)-2-phosphoglycerate</name>
        <dbReference type="ChEBI" id="CHEBI:58289"/>
    </ligand>
</feature>
<evidence type="ECO:0000256" key="1">
    <source>
        <dbReference type="ARBA" id="ARBA00005031"/>
    </source>
</evidence>
<dbReference type="InterPro" id="IPR020811">
    <property type="entry name" value="Enolase_N"/>
</dbReference>
<sequence>MKSPFAVEKLRAHLVYDSRGFPTIEVEAVSGSIVASATAPAGVSKGRFEAHDLRDEESFMGMGVQKAIRNVNGPINSELKDANAVAQHEVDKLLIELDGTPNKSKLGANAMIASSMAVARLGAKLQDKPLYEHIHSLVVQGKGGKHVPTIPLPMINVLNGGKHAGNELPFQEFLITPTKAKSAADAIQISSEIYQTLRVHAGKNFDARSTNVGETGGLAIPTNDVKVALDTIMNAAKEVGHDKQIKIGLSIAGSHLRKKGMYVVDGKPLTHRQLVNYYANLVEQYPISVLEDPFAEDDLPGFQGLMTRVGNTHPIVGDDLLVSSPTRIKRVLDLKACNGLNLKPNQVGTLTEALEAFTLAREAKWTIIVSDRAGDTEDTFISDLAVGIGADYLKAGGFSRSERVAKYNRLMRIEEELGKKAVLKK</sequence>
<accession>A0A8T4C876</accession>
<dbReference type="AlphaFoldDB" id="A0A8T4C876"/>
<feature type="binding site" evidence="7">
    <location>
        <position position="291"/>
    </location>
    <ligand>
        <name>Mg(2+)</name>
        <dbReference type="ChEBI" id="CHEBI:18420"/>
    </ligand>
</feature>
<comment type="function">
    <text evidence="6">Catalyzes the reversible conversion of 2-phosphoglycerate (2-PG) into phosphoenolpyruvate (PEP). It is essential for the degradation of carbohydrates via glycolysis.</text>
</comment>
<dbReference type="PANTHER" id="PTHR11902:SF1">
    <property type="entry name" value="ENOLASE"/>
    <property type="match status" value="1"/>
</dbReference>
<keyword evidence="6" id="KW-0963">Cytoplasm</keyword>
<dbReference type="PIRSF" id="PIRSF001400">
    <property type="entry name" value="Enolase"/>
    <property type="match status" value="1"/>
</dbReference>
<comment type="subcellular location">
    <subcellularLocation>
        <location evidence="6">Cytoplasm</location>
    </subcellularLocation>
    <subcellularLocation>
        <location evidence="6">Secreted</location>
    </subcellularLocation>
    <subcellularLocation>
        <location evidence="6">Cell surface</location>
    </subcellularLocation>
    <text evidence="6">Fractions of enolase are present in both the cytoplasm and on the cell surface.</text>
</comment>
<dbReference type="InterPro" id="IPR000941">
    <property type="entry name" value="Enolase"/>
</dbReference>
<evidence type="ECO:0000256" key="7">
    <source>
        <dbReference type="PIRSR" id="PIRSR001400-3"/>
    </source>
</evidence>
<evidence type="ECO:0000256" key="2">
    <source>
        <dbReference type="ARBA" id="ARBA00009604"/>
    </source>
</evidence>
<dbReference type="PANTHER" id="PTHR11902">
    <property type="entry name" value="ENOLASE"/>
    <property type="match status" value="1"/>
</dbReference>
<dbReference type="GO" id="GO:0005576">
    <property type="term" value="C:extracellular region"/>
    <property type="evidence" value="ECO:0007669"/>
    <property type="project" value="UniProtKB-SubCell"/>
</dbReference>
<keyword evidence="5 6" id="KW-0456">Lyase</keyword>
<dbReference type="InterPro" id="IPR020810">
    <property type="entry name" value="Enolase_C"/>
</dbReference>
<dbReference type="Gene3D" id="3.20.20.120">
    <property type="entry name" value="Enolase-like C-terminal domain"/>
    <property type="match status" value="1"/>
</dbReference>
<gene>
    <name evidence="6" type="primary">eno</name>
    <name evidence="10" type="ORF">FJY86_03695</name>
</gene>
<feature type="binding site" evidence="6">
    <location>
        <position position="171"/>
    </location>
    <ligand>
        <name>(2R)-2-phosphoglycerate</name>
        <dbReference type="ChEBI" id="CHEBI:58289"/>
    </ligand>
</feature>
<evidence type="ECO:0000259" key="8">
    <source>
        <dbReference type="SMART" id="SM01192"/>
    </source>
</evidence>
<dbReference type="Pfam" id="PF00113">
    <property type="entry name" value="Enolase_C"/>
    <property type="match status" value="1"/>
</dbReference>
<dbReference type="GO" id="GO:0000287">
    <property type="term" value="F:magnesium ion binding"/>
    <property type="evidence" value="ECO:0007669"/>
    <property type="project" value="InterPro"/>
</dbReference>
<dbReference type="Pfam" id="PF03952">
    <property type="entry name" value="Enolase_N"/>
    <property type="match status" value="1"/>
</dbReference>
<dbReference type="SUPFAM" id="SSF51604">
    <property type="entry name" value="Enolase C-terminal domain-like"/>
    <property type="match status" value="1"/>
</dbReference>
<name>A0A8T4C876_9ARCH</name>
<feature type="binding site" evidence="7">
    <location>
        <position position="318"/>
    </location>
    <ligand>
        <name>Mg(2+)</name>
        <dbReference type="ChEBI" id="CHEBI:18420"/>
    </ligand>
</feature>
<dbReference type="EC" id="4.2.1.11" evidence="6"/>
<comment type="similarity">
    <text evidence="2 6">Belongs to the enolase family.</text>
</comment>
<organism evidence="10 11">
    <name type="scientific">Candidatus Iainarchaeum sp</name>
    <dbReference type="NCBI Taxonomy" id="3101447"/>
    <lineage>
        <taxon>Archaea</taxon>
        <taxon>Candidatus Iainarchaeota</taxon>
        <taxon>Candidatus Iainarchaeia</taxon>
        <taxon>Candidatus Iainarchaeales</taxon>
        <taxon>Candidatus Iainarchaeaceae</taxon>
        <taxon>Candidatus Iainarchaeum</taxon>
    </lineage>
</organism>
<dbReference type="GO" id="GO:0000015">
    <property type="term" value="C:phosphopyruvate hydratase complex"/>
    <property type="evidence" value="ECO:0007669"/>
    <property type="project" value="InterPro"/>
</dbReference>
<proteinExistence type="inferred from homology"/>
<dbReference type="SUPFAM" id="SSF54826">
    <property type="entry name" value="Enolase N-terminal domain-like"/>
    <property type="match status" value="1"/>
</dbReference>
<evidence type="ECO:0000256" key="6">
    <source>
        <dbReference type="HAMAP-Rule" id="MF_00318"/>
    </source>
</evidence>
<dbReference type="PRINTS" id="PR00148">
    <property type="entry name" value="ENOLASE"/>
</dbReference>
<keyword evidence="3 7" id="KW-0460">Magnesium</keyword>
<evidence type="ECO:0000256" key="3">
    <source>
        <dbReference type="ARBA" id="ARBA00022842"/>
    </source>
</evidence>
<comment type="caution">
    <text evidence="10">The sequence shown here is derived from an EMBL/GenBank/DDBJ whole genome shotgun (WGS) entry which is preliminary data.</text>
</comment>
<reference evidence="10" key="1">
    <citation type="submission" date="2019-03" db="EMBL/GenBank/DDBJ databases">
        <title>Lake Tanganyika Metagenome-Assembled Genomes (MAGs).</title>
        <authorList>
            <person name="Tran P."/>
        </authorList>
    </citation>
    <scope>NUCLEOTIDE SEQUENCE</scope>
    <source>
        <strain evidence="10">M_DeepCast_50m_m2_156</strain>
    </source>
</reference>
<evidence type="ECO:0000256" key="4">
    <source>
        <dbReference type="ARBA" id="ARBA00023152"/>
    </source>
</evidence>
<comment type="caution">
    <text evidence="6">Lacks conserved residue(s) required for the propagation of feature annotation.</text>
</comment>
<evidence type="ECO:0000256" key="5">
    <source>
        <dbReference type="ARBA" id="ARBA00023239"/>
    </source>
</evidence>
<comment type="cofactor">
    <cofactor evidence="7">
        <name>Mg(2+)</name>
        <dbReference type="ChEBI" id="CHEBI:18420"/>
    </cofactor>
    <text evidence="7">Mg(2+) is required for catalysis and for stabilizing the dimer.</text>
</comment>
<keyword evidence="6" id="KW-0964">Secreted</keyword>
<keyword evidence="4 6" id="KW-0324">Glycolysis</keyword>
<dbReference type="Proteomes" id="UP000774699">
    <property type="component" value="Unassembled WGS sequence"/>
</dbReference>
<protein>
    <recommendedName>
        <fullName evidence="6">Enolase</fullName>
        <ecNumber evidence="6">4.2.1.11</ecNumber>
    </recommendedName>
    <alternativeName>
        <fullName evidence="6">2-phospho-D-glycerate hydro-lyase</fullName>
    </alternativeName>
    <alternativeName>
        <fullName evidence="6">2-phosphoglycerate dehydratase</fullName>
    </alternativeName>
</protein>
<evidence type="ECO:0000313" key="10">
    <source>
        <dbReference type="EMBL" id="MBM3282414.1"/>
    </source>
</evidence>
<dbReference type="GO" id="GO:0009986">
    <property type="term" value="C:cell surface"/>
    <property type="evidence" value="ECO:0007669"/>
    <property type="project" value="UniProtKB-SubCell"/>
</dbReference>
<feature type="binding site" evidence="6">
    <location>
        <position position="343"/>
    </location>
    <ligand>
        <name>(2R)-2-phosphoglycerate</name>
        <dbReference type="ChEBI" id="CHEBI:58289"/>
    </ligand>
</feature>
<feature type="active site" description="Proton acceptor" evidence="6">
    <location>
        <position position="343"/>
    </location>
</feature>
<comment type="pathway">
    <text evidence="1 6">Carbohydrate degradation; glycolysis; pyruvate from D-glyceraldehyde 3-phosphate: step 4/5.</text>
</comment>
<feature type="domain" description="Enolase C-terminal TIM barrel" evidence="8">
    <location>
        <begin position="147"/>
        <end position="425"/>
    </location>
</feature>
<feature type="binding site" evidence="6">
    <location>
        <position position="372"/>
    </location>
    <ligand>
        <name>(2R)-2-phosphoglycerate</name>
        <dbReference type="ChEBI" id="CHEBI:58289"/>
    </ligand>
</feature>
<dbReference type="HAMAP" id="MF_00318">
    <property type="entry name" value="Enolase"/>
    <property type="match status" value="1"/>
</dbReference>
<dbReference type="Gene3D" id="3.30.390.10">
    <property type="entry name" value="Enolase-like, N-terminal domain"/>
    <property type="match status" value="1"/>
</dbReference>
<dbReference type="EMBL" id="VGJJ01000030">
    <property type="protein sequence ID" value="MBM3282414.1"/>
    <property type="molecule type" value="Genomic_DNA"/>
</dbReference>